<dbReference type="OrthoDB" id="442087at2759"/>
<dbReference type="AlphaFoldDB" id="A0A8H5EXI2"/>
<accession>A0A8H5EXI2</accession>
<evidence type="ECO:0000313" key="4">
    <source>
        <dbReference type="Proteomes" id="UP000567179"/>
    </source>
</evidence>
<dbReference type="PANTHER" id="PTHR43948">
    <property type="entry name" value="DNAJ HOMOLOG SUBFAMILY B"/>
    <property type="match status" value="1"/>
</dbReference>
<dbReference type="InterPro" id="IPR036869">
    <property type="entry name" value="J_dom_sf"/>
</dbReference>
<dbReference type="EMBL" id="JAACJJ010000042">
    <property type="protein sequence ID" value="KAF5316034.1"/>
    <property type="molecule type" value="Genomic_DNA"/>
</dbReference>
<protein>
    <recommendedName>
        <fullName evidence="2">J domain-containing protein</fullName>
    </recommendedName>
</protein>
<name>A0A8H5EXI2_9AGAR</name>
<keyword evidence="4" id="KW-1185">Reference proteome</keyword>
<dbReference type="Proteomes" id="UP000567179">
    <property type="component" value="Unassembled WGS sequence"/>
</dbReference>
<feature type="domain" description="J" evidence="2">
    <location>
        <begin position="4"/>
        <end position="75"/>
    </location>
</feature>
<dbReference type="PROSITE" id="PS00636">
    <property type="entry name" value="DNAJ_1"/>
    <property type="match status" value="1"/>
</dbReference>
<feature type="region of interest" description="Disordered" evidence="1">
    <location>
        <begin position="265"/>
        <end position="373"/>
    </location>
</feature>
<comment type="caution">
    <text evidence="3">The sequence shown here is derived from an EMBL/GenBank/DDBJ whole genome shotgun (WGS) entry which is preliminary data.</text>
</comment>
<dbReference type="Gene3D" id="1.10.287.110">
    <property type="entry name" value="DnaJ domain"/>
    <property type="match status" value="1"/>
</dbReference>
<dbReference type="SUPFAM" id="SSF46565">
    <property type="entry name" value="Chaperone J-domain"/>
    <property type="match status" value="1"/>
</dbReference>
<dbReference type="PANTHER" id="PTHR43948:SF10">
    <property type="entry name" value="MRJ, ISOFORM E"/>
    <property type="match status" value="1"/>
</dbReference>
<dbReference type="SMART" id="SM00271">
    <property type="entry name" value="DnaJ"/>
    <property type="match status" value="1"/>
</dbReference>
<feature type="compositionally biased region" description="Pro residues" evidence="1">
    <location>
        <begin position="310"/>
        <end position="321"/>
    </location>
</feature>
<feature type="compositionally biased region" description="Basic and acidic residues" evidence="1">
    <location>
        <begin position="240"/>
        <end position="249"/>
    </location>
</feature>
<dbReference type="InterPro" id="IPR001623">
    <property type="entry name" value="DnaJ_domain"/>
</dbReference>
<feature type="compositionally biased region" description="Basic residues" evidence="1">
    <location>
        <begin position="364"/>
        <end position="373"/>
    </location>
</feature>
<evidence type="ECO:0000313" key="3">
    <source>
        <dbReference type="EMBL" id="KAF5316034.1"/>
    </source>
</evidence>
<dbReference type="GO" id="GO:0051082">
    <property type="term" value="F:unfolded protein binding"/>
    <property type="evidence" value="ECO:0007669"/>
    <property type="project" value="TreeGrafter"/>
</dbReference>
<gene>
    <name evidence="3" type="ORF">D9619_006352</name>
</gene>
<feature type="region of interest" description="Disordered" evidence="1">
    <location>
        <begin position="74"/>
        <end position="109"/>
    </location>
</feature>
<dbReference type="Pfam" id="PF00226">
    <property type="entry name" value="DnaJ"/>
    <property type="match status" value="1"/>
</dbReference>
<dbReference type="GO" id="GO:0005737">
    <property type="term" value="C:cytoplasm"/>
    <property type="evidence" value="ECO:0007669"/>
    <property type="project" value="TreeGrafter"/>
</dbReference>
<reference evidence="3 4" key="1">
    <citation type="journal article" date="2020" name="ISME J.">
        <title>Uncovering the hidden diversity of litter-decomposition mechanisms in mushroom-forming fungi.</title>
        <authorList>
            <person name="Floudas D."/>
            <person name="Bentzer J."/>
            <person name="Ahren D."/>
            <person name="Johansson T."/>
            <person name="Persson P."/>
            <person name="Tunlid A."/>
        </authorList>
    </citation>
    <scope>NUCLEOTIDE SEQUENCE [LARGE SCALE GENOMIC DNA]</scope>
    <source>
        <strain evidence="3 4">CBS 101986</strain>
    </source>
</reference>
<proteinExistence type="predicted"/>
<feature type="region of interest" description="Disordered" evidence="1">
    <location>
        <begin position="24"/>
        <end position="49"/>
    </location>
</feature>
<dbReference type="CDD" id="cd06257">
    <property type="entry name" value="DnaJ"/>
    <property type="match status" value="1"/>
</dbReference>
<dbReference type="GO" id="GO:0051087">
    <property type="term" value="F:protein-folding chaperone binding"/>
    <property type="evidence" value="ECO:0007669"/>
    <property type="project" value="TreeGrafter"/>
</dbReference>
<evidence type="ECO:0000256" key="1">
    <source>
        <dbReference type="SAM" id="MobiDB-lite"/>
    </source>
</evidence>
<dbReference type="GO" id="GO:0044183">
    <property type="term" value="F:protein folding chaperone"/>
    <property type="evidence" value="ECO:0007669"/>
    <property type="project" value="TreeGrafter"/>
</dbReference>
<feature type="region of interest" description="Disordered" evidence="1">
    <location>
        <begin position="240"/>
        <end position="259"/>
    </location>
</feature>
<dbReference type="InterPro" id="IPR018253">
    <property type="entry name" value="DnaJ_domain_CS"/>
</dbReference>
<dbReference type="PROSITE" id="PS50076">
    <property type="entry name" value="DNAJ_2"/>
    <property type="match status" value="1"/>
</dbReference>
<dbReference type="PRINTS" id="PR00625">
    <property type="entry name" value="JDOMAIN"/>
</dbReference>
<sequence length="373" mass="42888">MASNLYQELGIPADAAHDQIRKAYKKRALQTHPDRLPPGATPQQKAEADEKFRRVNNAYEVLSDSKKRREYDVHGVWPPPEEEDDPFTSRMPGGSRSHGFSRAHPSRNRTSGFPDAFAFNHRNAFRGFTDPYDLFDSLFENTFHAHSRPRHASYPQMGQFEQIHRMQAEIESFMDDIDRDPFAQLGGFPRMPMLSSPIAMMQMPQIPMPSGRDRHGRQWVSDSYVTSTVNGVTQTIHKRVDSEGNEHITRTLPDGQKVRTINGIEQPSSAGYLPYNPEPSPKNRHSPVESSGYRYKVSPTSNFDYDYATPPMPSNLTPPPSYHEHAPPMDNSGYRRTRRSSDKYAYTSQPPNPDPRSHDDLDRHHHKKRWWQH</sequence>
<organism evidence="3 4">
    <name type="scientific">Psilocybe cf. subviscida</name>
    <dbReference type="NCBI Taxonomy" id="2480587"/>
    <lineage>
        <taxon>Eukaryota</taxon>
        <taxon>Fungi</taxon>
        <taxon>Dikarya</taxon>
        <taxon>Basidiomycota</taxon>
        <taxon>Agaricomycotina</taxon>
        <taxon>Agaricomycetes</taxon>
        <taxon>Agaricomycetidae</taxon>
        <taxon>Agaricales</taxon>
        <taxon>Agaricineae</taxon>
        <taxon>Strophariaceae</taxon>
        <taxon>Psilocybe</taxon>
    </lineage>
</organism>
<evidence type="ECO:0000259" key="2">
    <source>
        <dbReference type="PROSITE" id="PS50076"/>
    </source>
</evidence>